<feature type="domain" description="NAD-dependent epimerase/dehydratase" evidence="2">
    <location>
        <begin position="25"/>
        <end position="258"/>
    </location>
</feature>
<dbReference type="Proteomes" id="UP000587002">
    <property type="component" value="Unassembled WGS sequence"/>
</dbReference>
<name>A0A853AEB7_9PSEU</name>
<organism evidence="3 4">
    <name type="scientific">Saccharopolyspora hordei</name>
    <dbReference type="NCBI Taxonomy" id="1838"/>
    <lineage>
        <taxon>Bacteria</taxon>
        <taxon>Bacillati</taxon>
        <taxon>Actinomycetota</taxon>
        <taxon>Actinomycetes</taxon>
        <taxon>Pseudonocardiales</taxon>
        <taxon>Pseudonocardiaceae</taxon>
        <taxon>Saccharopolyspora</taxon>
    </lineage>
</organism>
<dbReference type="Gene3D" id="3.40.50.720">
    <property type="entry name" value="NAD(P)-binding Rossmann-like Domain"/>
    <property type="match status" value="1"/>
</dbReference>
<dbReference type="Pfam" id="PF01370">
    <property type="entry name" value="Epimerase"/>
    <property type="match status" value="1"/>
</dbReference>
<protein>
    <submittedName>
        <fullName evidence="3">UDP-glucose 4-epimerase</fullName>
        <ecNumber evidence="3">5.1.3.2</ecNumber>
    </submittedName>
</protein>
<dbReference type="EMBL" id="JACCFJ010000001">
    <property type="protein sequence ID" value="NYI81439.1"/>
    <property type="molecule type" value="Genomic_DNA"/>
</dbReference>
<reference evidence="3 4" key="1">
    <citation type="submission" date="2020-07" db="EMBL/GenBank/DDBJ databases">
        <title>Sequencing the genomes of 1000 actinobacteria strains.</title>
        <authorList>
            <person name="Klenk H.-P."/>
        </authorList>
    </citation>
    <scope>NUCLEOTIDE SEQUENCE [LARGE SCALE GENOMIC DNA]</scope>
    <source>
        <strain evidence="3 4">DSM 44065</strain>
    </source>
</reference>
<gene>
    <name evidence="3" type="ORF">HNR68_000069</name>
</gene>
<dbReference type="GO" id="GO:0003978">
    <property type="term" value="F:UDP-glucose 4-epimerase activity"/>
    <property type="evidence" value="ECO:0007669"/>
    <property type="project" value="UniProtKB-EC"/>
</dbReference>
<accession>A0A853AEB7</accession>
<dbReference type="Gene3D" id="3.90.25.10">
    <property type="entry name" value="UDP-galactose 4-epimerase, domain 1"/>
    <property type="match status" value="1"/>
</dbReference>
<evidence type="ECO:0000313" key="3">
    <source>
        <dbReference type="EMBL" id="NYI81439.1"/>
    </source>
</evidence>
<comment type="similarity">
    <text evidence="1">Belongs to the NAD(P)-dependent epimerase/dehydratase family.</text>
</comment>
<dbReference type="PANTHER" id="PTHR43000">
    <property type="entry name" value="DTDP-D-GLUCOSE 4,6-DEHYDRATASE-RELATED"/>
    <property type="match status" value="1"/>
</dbReference>
<dbReference type="InterPro" id="IPR001509">
    <property type="entry name" value="Epimerase_deHydtase"/>
</dbReference>
<dbReference type="AlphaFoldDB" id="A0A853AEB7"/>
<proteinExistence type="inferred from homology"/>
<keyword evidence="3" id="KW-0413">Isomerase</keyword>
<dbReference type="InterPro" id="IPR036291">
    <property type="entry name" value="NAD(P)-bd_dom_sf"/>
</dbReference>
<evidence type="ECO:0000256" key="1">
    <source>
        <dbReference type="ARBA" id="ARBA00007637"/>
    </source>
</evidence>
<dbReference type="SUPFAM" id="SSF51735">
    <property type="entry name" value="NAD(P)-binding Rossmann-fold domains"/>
    <property type="match status" value="1"/>
</dbReference>
<evidence type="ECO:0000259" key="2">
    <source>
        <dbReference type="Pfam" id="PF01370"/>
    </source>
</evidence>
<comment type="caution">
    <text evidence="3">The sequence shown here is derived from an EMBL/GenBank/DDBJ whole genome shotgun (WGS) entry which is preliminary data.</text>
</comment>
<sequence length="340" mass="37444">MTTYAPTRRKDAMLSTTSDKTPRTVLVTGAAGLIGVPVVRCLRAQGFRVVAVDDGSAGTLHRLDEFADSAEVRVRVLNIRHRAEFIRLMMTARPWGVMHLAARHFIPDCETSPAETLDINVMGTQNVLDACAVRPPQRLLFASTADVYAPSESPHGEDDRVGPQGVYGWSKLLGERLVCDQAHRLGHCESVVARLFNVYGPGDPHPHLLPEILRQARRGRVLHLGDLDEARDFVYVDDVAEALVVLLRRAEPAVVNVGTGTPVSGRELVDLVASLTGRHLETRVDSTRLRRRSRPVSCANANRLREIVPWWPRTSLHEGIQHAITADLRAGIDEPEGKAS</sequence>
<keyword evidence="4" id="KW-1185">Reference proteome</keyword>
<evidence type="ECO:0000313" key="4">
    <source>
        <dbReference type="Proteomes" id="UP000587002"/>
    </source>
</evidence>
<dbReference type="EC" id="5.1.3.2" evidence="3"/>